<evidence type="ECO:0000313" key="3">
    <source>
        <dbReference type="EMBL" id="PIR68483.1"/>
    </source>
</evidence>
<accession>A0A2H0TBV2</accession>
<reference evidence="4" key="1">
    <citation type="submission" date="2017-09" db="EMBL/GenBank/DDBJ databases">
        <title>Depth-based differentiation of microbial function through sediment-hosted aquifers and enrichment of novel symbionts in the deep terrestrial subsurface.</title>
        <authorList>
            <person name="Probst A.J."/>
            <person name="Ladd B."/>
            <person name="Jarett J.K."/>
            <person name="Geller-Mcgrath D.E."/>
            <person name="Sieber C.M.K."/>
            <person name="Emerson J.B."/>
            <person name="Anantharaman K."/>
            <person name="Thomas B.C."/>
            <person name="Malmstrom R."/>
            <person name="Stieglmeier M."/>
            <person name="Klingl A."/>
            <person name="Woyke T."/>
            <person name="Ryan C.M."/>
            <person name="Banfield J.F."/>
        </authorList>
    </citation>
    <scope>NUCLEOTIDE SEQUENCE [LARGE SCALE GENOMIC DNA]</scope>
</reference>
<organism evidence="3 4">
    <name type="scientific">Candidatus Nomurabacteria bacterium CG10_big_fil_rev_8_21_14_0_10_35_16</name>
    <dbReference type="NCBI Taxonomy" id="1974731"/>
    <lineage>
        <taxon>Bacteria</taxon>
        <taxon>Candidatus Nomuraibacteriota</taxon>
    </lineage>
</organism>
<evidence type="ECO:0000313" key="4">
    <source>
        <dbReference type="Proteomes" id="UP000230094"/>
    </source>
</evidence>
<dbReference type="InterPro" id="IPR036621">
    <property type="entry name" value="Anticodon-bd_dom_sf"/>
</dbReference>
<feature type="non-terminal residue" evidence="3">
    <location>
        <position position="1"/>
    </location>
</feature>
<gene>
    <name evidence="3" type="ORF">COU49_00795</name>
</gene>
<keyword evidence="3" id="KW-0436">Ligase</keyword>
<dbReference type="InterPro" id="IPR004154">
    <property type="entry name" value="Anticodon-bd"/>
</dbReference>
<feature type="domain" description="Anticodon-binding" evidence="2">
    <location>
        <begin position="1"/>
        <end position="41"/>
    </location>
</feature>
<dbReference type="Pfam" id="PF03129">
    <property type="entry name" value="HGTP_anticodon"/>
    <property type="match status" value="1"/>
</dbReference>
<comment type="caution">
    <text evidence="3">The sequence shown here is derived from an EMBL/GenBank/DDBJ whole genome shotgun (WGS) entry which is preliminary data.</text>
</comment>
<sequence length="42" mass="4478">GIPFVAIIGDQELKDKTVTLKNMTEGAQETLSVSELVSKLSS</sequence>
<evidence type="ECO:0000256" key="1">
    <source>
        <dbReference type="ARBA" id="ARBA00023146"/>
    </source>
</evidence>
<dbReference type="GO" id="GO:0006418">
    <property type="term" value="P:tRNA aminoacylation for protein translation"/>
    <property type="evidence" value="ECO:0007669"/>
    <property type="project" value="UniProtKB-ARBA"/>
</dbReference>
<dbReference type="Proteomes" id="UP000230094">
    <property type="component" value="Unassembled WGS sequence"/>
</dbReference>
<dbReference type="AlphaFoldDB" id="A0A2H0TBV2"/>
<proteinExistence type="predicted"/>
<dbReference type="SUPFAM" id="SSF52954">
    <property type="entry name" value="Class II aaRS ABD-related"/>
    <property type="match status" value="1"/>
</dbReference>
<name>A0A2H0TBV2_9BACT</name>
<evidence type="ECO:0000259" key="2">
    <source>
        <dbReference type="Pfam" id="PF03129"/>
    </source>
</evidence>
<keyword evidence="1" id="KW-0030">Aminoacyl-tRNA synthetase</keyword>
<dbReference type="GO" id="GO:0004812">
    <property type="term" value="F:aminoacyl-tRNA ligase activity"/>
    <property type="evidence" value="ECO:0007669"/>
    <property type="project" value="UniProtKB-KW"/>
</dbReference>
<dbReference type="Gene3D" id="3.40.50.800">
    <property type="entry name" value="Anticodon-binding domain"/>
    <property type="match status" value="1"/>
</dbReference>
<dbReference type="EMBL" id="PFCQ01000004">
    <property type="protein sequence ID" value="PIR68483.1"/>
    <property type="molecule type" value="Genomic_DNA"/>
</dbReference>
<protein>
    <submittedName>
        <fullName evidence="3">Histidine--tRNA ligase</fullName>
    </submittedName>
</protein>